<protein>
    <submittedName>
        <fullName evidence="1">Uncharacterized protein</fullName>
    </submittedName>
</protein>
<evidence type="ECO:0000313" key="1">
    <source>
        <dbReference type="EMBL" id="CAG7614846.1"/>
    </source>
</evidence>
<sequence length="151" mass="17162">MNKLYCSTLLLIALFIGSFGPITSRLPAEPSTIPEPVYYGDWTVQKWVGSAPISTAVDERIIGMKASYTKEKASFGEDEMLNPEYKEQEMTNQDFVRAYRTPLSDLGIYAPSVKTVHIRNGTNPGSFLMIKDEQTLMMLWDGNYFEMKKEK</sequence>
<name>A0A916NI83_9BACL</name>
<gene>
    <name evidence="1" type="ORF">PAESOLCIP111_01753</name>
</gene>
<dbReference type="EMBL" id="CAJVAS010000005">
    <property type="protein sequence ID" value="CAG7614846.1"/>
    <property type="molecule type" value="Genomic_DNA"/>
</dbReference>
<comment type="caution">
    <text evidence="1">The sequence shown here is derived from an EMBL/GenBank/DDBJ whole genome shotgun (WGS) entry which is preliminary data.</text>
</comment>
<reference evidence="1" key="1">
    <citation type="submission" date="2021-06" db="EMBL/GenBank/DDBJ databases">
        <authorList>
            <person name="Criscuolo A."/>
        </authorList>
    </citation>
    <scope>NUCLEOTIDE SEQUENCE</scope>
    <source>
        <strain evidence="1">CIP111600</strain>
    </source>
</reference>
<dbReference type="RefSeq" id="WP_218091544.1">
    <property type="nucleotide sequence ID" value="NZ_CAJVAS010000005.1"/>
</dbReference>
<dbReference type="AlphaFoldDB" id="A0A916NI83"/>
<proteinExistence type="predicted"/>
<accession>A0A916NI83</accession>
<keyword evidence="2" id="KW-1185">Reference proteome</keyword>
<evidence type="ECO:0000313" key="2">
    <source>
        <dbReference type="Proteomes" id="UP000693672"/>
    </source>
</evidence>
<organism evidence="1 2">
    <name type="scientific">Paenibacillus solanacearum</name>
    <dbReference type="NCBI Taxonomy" id="2048548"/>
    <lineage>
        <taxon>Bacteria</taxon>
        <taxon>Bacillati</taxon>
        <taxon>Bacillota</taxon>
        <taxon>Bacilli</taxon>
        <taxon>Bacillales</taxon>
        <taxon>Paenibacillaceae</taxon>
        <taxon>Paenibacillus</taxon>
    </lineage>
</organism>
<dbReference type="Proteomes" id="UP000693672">
    <property type="component" value="Unassembled WGS sequence"/>
</dbReference>